<sequence>MVADPHGGRLVDQVWSGARRQEGLRRAEKGLAVSLSAAALADVECLATGVFSPLRGFLTEEDYYRVCNRMRLADGTVWSIPITLPVSRDVREGMELGLRDAASGEIVALMEVKSLFAIDPVWEAERVFGTQDQKHPGVSQLFRASRWRAGGPVYLLRKPRRDNFAEYPAYPAETRTLFQQRGWRTVVGFQTRNPVHRAHEYIQKCALEIVDGLFLHPLIGPTKADDIPAEVRMRSYEAILEAYYPRDRVCLGIFPAAMRYAGPREAVFHALVRKNYGCTHFIVGRDHAGVGDYYGSYDAQDLVRSLPVEELGIQPLFFEHSFYCRRCQGMASLKTCPHTEADRLILSGTKVRTMLRSGVTPPPEFSRPEVIRVLLEPLQIKSEQSVGR</sequence>
<keyword evidence="3 8" id="KW-0548">Nucleotidyltransferase</keyword>
<evidence type="ECO:0000256" key="6">
    <source>
        <dbReference type="ARBA" id="ARBA00037980"/>
    </source>
</evidence>
<dbReference type="NCBIfam" id="NF003166">
    <property type="entry name" value="PRK04149.1"/>
    <property type="match status" value="1"/>
</dbReference>
<proteinExistence type="inferred from homology"/>
<keyword evidence="4 8" id="KW-0547">Nucleotide-binding</keyword>
<dbReference type="Gene3D" id="3.40.50.620">
    <property type="entry name" value="HUPs"/>
    <property type="match status" value="1"/>
</dbReference>
<evidence type="ECO:0000313" key="12">
    <source>
        <dbReference type="Proteomes" id="UP000241639"/>
    </source>
</evidence>
<dbReference type="EMBL" id="PZZP01000001">
    <property type="protein sequence ID" value="PTM60009.1"/>
    <property type="molecule type" value="Genomic_DNA"/>
</dbReference>
<accession>A0A2T4ZDP1</accession>
<evidence type="ECO:0000259" key="9">
    <source>
        <dbReference type="Pfam" id="PF01747"/>
    </source>
</evidence>
<dbReference type="InterPro" id="IPR014729">
    <property type="entry name" value="Rossmann-like_a/b/a_fold"/>
</dbReference>
<organism evidence="11 12">
    <name type="scientific">Desmospora activa DSM 45169</name>
    <dbReference type="NCBI Taxonomy" id="1121389"/>
    <lineage>
        <taxon>Bacteria</taxon>
        <taxon>Bacillati</taxon>
        <taxon>Bacillota</taxon>
        <taxon>Bacilli</taxon>
        <taxon>Bacillales</taxon>
        <taxon>Thermoactinomycetaceae</taxon>
        <taxon>Desmospora</taxon>
    </lineage>
</organism>
<keyword evidence="12" id="KW-1185">Reference proteome</keyword>
<dbReference type="GO" id="GO:0070814">
    <property type="term" value="P:hydrogen sulfide biosynthetic process"/>
    <property type="evidence" value="ECO:0007669"/>
    <property type="project" value="UniProtKB-UniRule"/>
</dbReference>
<dbReference type="InterPro" id="IPR015947">
    <property type="entry name" value="PUA-like_sf"/>
</dbReference>
<evidence type="ECO:0000256" key="7">
    <source>
        <dbReference type="ARBA" id="ARBA00049370"/>
    </source>
</evidence>
<evidence type="ECO:0000256" key="1">
    <source>
        <dbReference type="ARBA" id="ARBA00005048"/>
    </source>
</evidence>
<evidence type="ECO:0000256" key="4">
    <source>
        <dbReference type="ARBA" id="ARBA00022741"/>
    </source>
</evidence>
<dbReference type="InterPro" id="IPR025980">
    <property type="entry name" value="ATP-Sase_PUA-like_dom"/>
</dbReference>
<dbReference type="Proteomes" id="UP000241639">
    <property type="component" value="Unassembled WGS sequence"/>
</dbReference>
<comment type="caution">
    <text evidence="11">The sequence shown here is derived from an EMBL/GenBank/DDBJ whole genome shotgun (WGS) entry which is preliminary data.</text>
</comment>
<dbReference type="Pfam" id="PF14306">
    <property type="entry name" value="PUA_2"/>
    <property type="match status" value="1"/>
</dbReference>
<dbReference type="CDD" id="cd00517">
    <property type="entry name" value="ATPS"/>
    <property type="match status" value="1"/>
</dbReference>
<dbReference type="PANTHER" id="PTHR43509">
    <property type="match status" value="1"/>
</dbReference>
<comment type="catalytic activity">
    <reaction evidence="7 8">
        <text>sulfate + ATP + H(+) = adenosine 5'-phosphosulfate + diphosphate</text>
        <dbReference type="Rhea" id="RHEA:18133"/>
        <dbReference type="ChEBI" id="CHEBI:15378"/>
        <dbReference type="ChEBI" id="CHEBI:16189"/>
        <dbReference type="ChEBI" id="CHEBI:30616"/>
        <dbReference type="ChEBI" id="CHEBI:33019"/>
        <dbReference type="ChEBI" id="CHEBI:58243"/>
        <dbReference type="EC" id="2.7.7.4"/>
    </reaction>
</comment>
<dbReference type="SUPFAM" id="SSF88697">
    <property type="entry name" value="PUA domain-like"/>
    <property type="match status" value="1"/>
</dbReference>
<keyword evidence="5 8" id="KW-0067">ATP-binding</keyword>
<gene>
    <name evidence="8" type="primary">sat</name>
    <name evidence="11" type="ORF">C8J48_2648</name>
</gene>
<dbReference type="OrthoDB" id="9804504at2"/>
<dbReference type="GO" id="GO:0004781">
    <property type="term" value="F:sulfate adenylyltransferase (ATP) activity"/>
    <property type="evidence" value="ECO:0007669"/>
    <property type="project" value="UniProtKB-UniRule"/>
</dbReference>
<dbReference type="NCBIfam" id="TIGR00339">
    <property type="entry name" value="sopT"/>
    <property type="match status" value="1"/>
</dbReference>
<dbReference type="EC" id="2.7.7.4" evidence="8"/>
<dbReference type="GO" id="GO:0000103">
    <property type="term" value="P:sulfate assimilation"/>
    <property type="evidence" value="ECO:0007669"/>
    <property type="project" value="UniProtKB-UniRule"/>
</dbReference>
<evidence type="ECO:0000259" key="10">
    <source>
        <dbReference type="Pfam" id="PF14306"/>
    </source>
</evidence>
<keyword evidence="2 8" id="KW-0808">Transferase</keyword>
<dbReference type="SUPFAM" id="SSF52374">
    <property type="entry name" value="Nucleotidylyl transferase"/>
    <property type="match status" value="1"/>
</dbReference>
<comment type="similarity">
    <text evidence="6 8">Belongs to the sulfate adenylyltransferase family.</text>
</comment>
<evidence type="ECO:0000256" key="3">
    <source>
        <dbReference type="ARBA" id="ARBA00022695"/>
    </source>
</evidence>
<name>A0A2T4ZDP1_9BACL</name>
<dbReference type="InterPro" id="IPR024951">
    <property type="entry name" value="Sulfurylase_cat_dom"/>
</dbReference>
<evidence type="ECO:0000256" key="2">
    <source>
        <dbReference type="ARBA" id="ARBA00022679"/>
    </source>
</evidence>
<dbReference type="Gene3D" id="3.10.400.10">
    <property type="entry name" value="Sulfate adenylyltransferase"/>
    <property type="match status" value="1"/>
</dbReference>
<feature type="domain" description="Sulphate adenylyltransferase catalytic" evidence="9">
    <location>
        <begin position="167"/>
        <end position="376"/>
    </location>
</feature>
<evidence type="ECO:0000313" key="11">
    <source>
        <dbReference type="EMBL" id="PTM60009.1"/>
    </source>
</evidence>
<comment type="pathway">
    <text evidence="1 8">Sulfur metabolism; hydrogen sulfide biosynthesis; sulfite from sulfate: step 1/3.</text>
</comment>
<dbReference type="AlphaFoldDB" id="A0A2T4ZDP1"/>
<feature type="domain" description="ATP-sulfurylase PUA-like" evidence="10">
    <location>
        <begin position="4"/>
        <end position="157"/>
    </location>
</feature>
<evidence type="ECO:0000256" key="8">
    <source>
        <dbReference type="HAMAP-Rule" id="MF_00066"/>
    </source>
</evidence>
<dbReference type="InterPro" id="IPR002650">
    <property type="entry name" value="Sulphate_adenylyltransferase"/>
</dbReference>
<protein>
    <recommendedName>
        <fullName evidence="8">Sulfate adenylyltransferase</fullName>
        <ecNumber evidence="8">2.7.7.4</ecNumber>
    </recommendedName>
    <alternativeName>
        <fullName evidence="8">ATP-sulfurylase</fullName>
    </alternativeName>
    <alternativeName>
        <fullName evidence="8">Sulfate adenylate transferase</fullName>
        <shortName evidence="8">SAT</shortName>
    </alternativeName>
</protein>
<reference evidence="11 12" key="1">
    <citation type="submission" date="2018-04" db="EMBL/GenBank/DDBJ databases">
        <title>Genomic Encyclopedia of Archaeal and Bacterial Type Strains, Phase II (KMG-II): from individual species to whole genera.</title>
        <authorList>
            <person name="Goeker M."/>
        </authorList>
    </citation>
    <scope>NUCLEOTIDE SEQUENCE [LARGE SCALE GENOMIC DNA]</scope>
    <source>
        <strain evidence="11 12">DSM 45169</strain>
    </source>
</reference>
<dbReference type="UniPathway" id="UPA00140">
    <property type="reaction ID" value="UER00204"/>
</dbReference>
<evidence type="ECO:0000256" key="5">
    <source>
        <dbReference type="ARBA" id="ARBA00022840"/>
    </source>
</evidence>
<dbReference type="RefSeq" id="WP_107727445.1">
    <property type="nucleotide sequence ID" value="NZ_PZZP01000001.1"/>
</dbReference>
<dbReference type="GO" id="GO:0005524">
    <property type="term" value="F:ATP binding"/>
    <property type="evidence" value="ECO:0007669"/>
    <property type="project" value="UniProtKB-KW"/>
</dbReference>
<dbReference type="InterPro" id="IPR020792">
    <property type="entry name" value="SO4_adenylyltransferase_pro"/>
</dbReference>
<dbReference type="PANTHER" id="PTHR43509:SF1">
    <property type="entry name" value="SULFATE ADENYLYLTRANSFERASE"/>
    <property type="match status" value="1"/>
</dbReference>
<dbReference type="Pfam" id="PF01747">
    <property type="entry name" value="ATP-sulfurylase"/>
    <property type="match status" value="1"/>
</dbReference>
<dbReference type="HAMAP" id="MF_00066">
    <property type="entry name" value="Sulf_adenylyltr"/>
    <property type="match status" value="1"/>
</dbReference>